<name>A0A3M7MF27_9PLEO</name>
<dbReference type="Proteomes" id="UP000265663">
    <property type="component" value="Unassembled WGS sequence"/>
</dbReference>
<dbReference type="EMBL" id="KE747839">
    <property type="protein sequence ID" value="RMZ73146.1"/>
    <property type="molecule type" value="Genomic_DNA"/>
</dbReference>
<organism evidence="1 2">
    <name type="scientific">Pyrenophora seminiperda CCB06</name>
    <dbReference type="NCBI Taxonomy" id="1302712"/>
    <lineage>
        <taxon>Eukaryota</taxon>
        <taxon>Fungi</taxon>
        <taxon>Dikarya</taxon>
        <taxon>Ascomycota</taxon>
        <taxon>Pezizomycotina</taxon>
        <taxon>Dothideomycetes</taxon>
        <taxon>Pleosporomycetidae</taxon>
        <taxon>Pleosporales</taxon>
        <taxon>Pleosporineae</taxon>
        <taxon>Pleosporaceae</taxon>
        <taxon>Pyrenophora</taxon>
    </lineage>
</organism>
<sequence>MCLKALFGRDAPKTPHDVILILTHRSSKCTKSR</sequence>
<keyword evidence="2" id="KW-1185">Reference proteome</keyword>
<gene>
    <name evidence="1" type="ORF">GMOD_00008937</name>
</gene>
<accession>A0A3M7MF27</accession>
<reference evidence="1 2" key="1">
    <citation type="journal article" date="2014" name="PLoS ONE">
        <title>De novo Genome Assembly of the Fungal Plant Pathogen Pyrenophora semeniperda.</title>
        <authorList>
            <person name="Soliai M.M."/>
            <person name="Meyer S.E."/>
            <person name="Udall J.A."/>
            <person name="Elzinga D.E."/>
            <person name="Hermansen R.A."/>
            <person name="Bodily P.M."/>
            <person name="Hart A.A."/>
            <person name="Coleman C.E."/>
        </authorList>
    </citation>
    <scope>NUCLEOTIDE SEQUENCE [LARGE SCALE GENOMIC DNA]</scope>
    <source>
        <strain evidence="1 2">CCB06</strain>
        <tissue evidence="1">Mycelium</tissue>
    </source>
</reference>
<evidence type="ECO:0000313" key="1">
    <source>
        <dbReference type="EMBL" id="RMZ73146.1"/>
    </source>
</evidence>
<evidence type="ECO:0000313" key="2">
    <source>
        <dbReference type="Proteomes" id="UP000265663"/>
    </source>
</evidence>
<protein>
    <submittedName>
        <fullName evidence="1">Uncharacterized protein</fullName>
    </submittedName>
</protein>
<dbReference type="AlphaFoldDB" id="A0A3M7MF27"/>
<proteinExistence type="predicted"/>